<sequence>MTYMGTPRKIRVAIVMAISLLLIIMLFKSSTTTSTQSLSTKKSNGRDASGKIINPVNNINWHLPLDQFNAIKIYDEGKKSYYTSLPKQYYGPANLADLGQDYLIMVPISKIESITFLRNFYSDLNLLVMCDSDDTRPGCDHHLPGKYVYGTLNMKTFDLIQYACKNFPGYKMYAKMDFDAYLDKNYVHGVIKFMMDNNDKRIYYGNSFLSKEYQIVFMGGNFYAVTGLLMQDLCTCRIPIPDLYLEDYWFGVVVANCTTRFNDDKHEVHYMYNNGDMIRHKEYKDGGVLLKLGRNVKHD</sequence>
<comment type="caution">
    <text evidence="1">The sequence shown here is derived from an EMBL/GenBank/DDBJ whole genome shotgun (WGS) entry which is preliminary data.</text>
</comment>
<evidence type="ECO:0000313" key="2">
    <source>
        <dbReference type="Proteomes" id="UP000187429"/>
    </source>
</evidence>
<name>A0A1R1YE73_9FUNG</name>
<dbReference type="Proteomes" id="UP000187429">
    <property type="component" value="Unassembled WGS sequence"/>
</dbReference>
<keyword evidence="2" id="KW-1185">Reference proteome</keyword>
<organism evidence="1 2">
    <name type="scientific">Smittium culicis</name>
    <dbReference type="NCBI Taxonomy" id="133412"/>
    <lineage>
        <taxon>Eukaryota</taxon>
        <taxon>Fungi</taxon>
        <taxon>Fungi incertae sedis</taxon>
        <taxon>Zoopagomycota</taxon>
        <taxon>Kickxellomycotina</taxon>
        <taxon>Harpellomycetes</taxon>
        <taxon>Harpellales</taxon>
        <taxon>Legeriomycetaceae</taxon>
        <taxon>Smittium</taxon>
    </lineage>
</organism>
<dbReference type="OrthoDB" id="2360774at2759"/>
<evidence type="ECO:0000313" key="1">
    <source>
        <dbReference type="EMBL" id="OMJ25183.1"/>
    </source>
</evidence>
<dbReference type="AlphaFoldDB" id="A0A1R1YE73"/>
<evidence type="ECO:0008006" key="3">
    <source>
        <dbReference type="Google" id="ProtNLM"/>
    </source>
</evidence>
<reference evidence="2" key="1">
    <citation type="submission" date="2017-01" db="EMBL/GenBank/DDBJ databases">
        <authorList>
            <person name="Wang Y."/>
            <person name="White M."/>
            <person name="Kvist S."/>
            <person name="Moncalvo J.-M."/>
        </authorList>
    </citation>
    <scope>NUCLEOTIDE SEQUENCE [LARGE SCALE GENOMIC DNA]</scope>
    <source>
        <strain evidence="2">ID-206-W2</strain>
    </source>
</reference>
<proteinExistence type="predicted"/>
<dbReference type="EMBL" id="LSSM01001689">
    <property type="protein sequence ID" value="OMJ25183.1"/>
    <property type="molecule type" value="Genomic_DNA"/>
</dbReference>
<accession>A0A1R1YE73</accession>
<protein>
    <recommendedName>
        <fullName evidence="3">Hexosyltransferase</fullName>
    </recommendedName>
</protein>
<gene>
    <name evidence="1" type="ORF">AYI69_g4381</name>
</gene>